<dbReference type="PANTHER" id="PTHR21421:SF29">
    <property type="entry name" value="GUSTATORY RECEPTOR 5A FOR TREHALOSE-RELATED"/>
    <property type="match status" value="1"/>
</dbReference>
<evidence type="ECO:0000256" key="6">
    <source>
        <dbReference type="SAM" id="SignalP"/>
    </source>
</evidence>
<evidence type="ECO:0000256" key="3">
    <source>
        <dbReference type="ARBA" id="ARBA00022989"/>
    </source>
</evidence>
<reference evidence="7 8" key="1">
    <citation type="submission" date="2024-02" db="EMBL/GenBank/DDBJ databases">
        <title>Chromosome-scale genome assembly of the rough periwinkle Littorina saxatilis.</title>
        <authorList>
            <person name="De Jode A."/>
            <person name="Faria R."/>
            <person name="Formenti G."/>
            <person name="Sims Y."/>
            <person name="Smith T.P."/>
            <person name="Tracey A."/>
            <person name="Wood J.M.D."/>
            <person name="Zagrodzka Z.B."/>
            <person name="Johannesson K."/>
            <person name="Butlin R.K."/>
            <person name="Leder E.H."/>
        </authorList>
    </citation>
    <scope>NUCLEOTIDE SEQUENCE [LARGE SCALE GENOMIC DNA]</scope>
    <source>
        <strain evidence="7">Snail1</strain>
        <tissue evidence="7">Muscle</tissue>
    </source>
</reference>
<keyword evidence="8" id="KW-1185">Reference proteome</keyword>
<evidence type="ECO:0000313" key="8">
    <source>
        <dbReference type="Proteomes" id="UP001374579"/>
    </source>
</evidence>
<dbReference type="GO" id="GO:0051606">
    <property type="term" value="P:detection of stimulus"/>
    <property type="evidence" value="ECO:0007669"/>
    <property type="project" value="UniProtKB-ARBA"/>
</dbReference>
<dbReference type="AlphaFoldDB" id="A0AAN9BL56"/>
<comment type="subcellular location">
    <subcellularLocation>
        <location evidence="1">Membrane</location>
        <topology evidence="1">Multi-pass membrane protein</topology>
    </subcellularLocation>
</comment>
<proteinExistence type="predicted"/>
<dbReference type="Proteomes" id="UP001374579">
    <property type="component" value="Unassembled WGS sequence"/>
</dbReference>
<evidence type="ECO:0000256" key="1">
    <source>
        <dbReference type="ARBA" id="ARBA00004141"/>
    </source>
</evidence>
<dbReference type="InterPro" id="IPR013604">
    <property type="entry name" value="7TM_chemorcpt"/>
</dbReference>
<organism evidence="7 8">
    <name type="scientific">Littorina saxatilis</name>
    <dbReference type="NCBI Taxonomy" id="31220"/>
    <lineage>
        <taxon>Eukaryota</taxon>
        <taxon>Metazoa</taxon>
        <taxon>Spiralia</taxon>
        <taxon>Lophotrochozoa</taxon>
        <taxon>Mollusca</taxon>
        <taxon>Gastropoda</taxon>
        <taxon>Caenogastropoda</taxon>
        <taxon>Littorinimorpha</taxon>
        <taxon>Littorinoidea</taxon>
        <taxon>Littorinidae</taxon>
        <taxon>Littorina</taxon>
    </lineage>
</organism>
<feature type="chain" id="PRO_5043005234" description="Gustatory receptor" evidence="6">
    <location>
        <begin position="22"/>
        <end position="126"/>
    </location>
</feature>
<evidence type="ECO:0000256" key="2">
    <source>
        <dbReference type="ARBA" id="ARBA00022692"/>
    </source>
</evidence>
<accession>A0AAN9BL56</accession>
<name>A0AAN9BL56_9CAEN</name>
<dbReference type="GO" id="GO:0016020">
    <property type="term" value="C:membrane"/>
    <property type="evidence" value="ECO:0007669"/>
    <property type="project" value="UniProtKB-SubCell"/>
</dbReference>
<sequence length="126" mass="13832">MAALFLCFVLYLVVITLTGSALNLKMHEPVDFLFRLDVQRMTGKGSEIVSAFLSRVQGAPIGFNVYNLFTVDTSTIMMICGTILTYTLVIVQFQPVQLAASSSTDRPPAVTSAYTEHQAYVNTTDI</sequence>
<evidence type="ECO:0000256" key="5">
    <source>
        <dbReference type="ARBA" id="ARBA00023170"/>
    </source>
</evidence>
<evidence type="ECO:0000256" key="4">
    <source>
        <dbReference type="ARBA" id="ARBA00023136"/>
    </source>
</evidence>
<dbReference type="GO" id="GO:0050909">
    <property type="term" value="P:sensory perception of taste"/>
    <property type="evidence" value="ECO:0007669"/>
    <property type="project" value="InterPro"/>
</dbReference>
<dbReference type="PANTHER" id="PTHR21421">
    <property type="entry name" value="GUSTATORY RECEPTOR"/>
    <property type="match status" value="1"/>
</dbReference>
<keyword evidence="6" id="KW-0732">Signal</keyword>
<keyword evidence="5" id="KW-0675">Receptor</keyword>
<dbReference type="EMBL" id="JBAMIC010000004">
    <property type="protein sequence ID" value="KAK7107151.1"/>
    <property type="molecule type" value="Genomic_DNA"/>
</dbReference>
<evidence type="ECO:0008006" key="9">
    <source>
        <dbReference type="Google" id="ProtNLM"/>
    </source>
</evidence>
<keyword evidence="4" id="KW-0472">Membrane</keyword>
<comment type="caution">
    <text evidence="7">The sequence shown here is derived from an EMBL/GenBank/DDBJ whole genome shotgun (WGS) entry which is preliminary data.</text>
</comment>
<gene>
    <name evidence="7" type="ORF">V1264_015114</name>
</gene>
<evidence type="ECO:0000313" key="7">
    <source>
        <dbReference type="EMBL" id="KAK7107151.1"/>
    </source>
</evidence>
<dbReference type="Pfam" id="PF08395">
    <property type="entry name" value="7tm_7"/>
    <property type="match status" value="1"/>
</dbReference>
<keyword evidence="2" id="KW-0812">Transmembrane</keyword>
<feature type="signal peptide" evidence="6">
    <location>
        <begin position="1"/>
        <end position="21"/>
    </location>
</feature>
<protein>
    <recommendedName>
        <fullName evidence="9">Gustatory receptor</fullName>
    </recommendedName>
</protein>
<dbReference type="GO" id="GO:0038023">
    <property type="term" value="F:signaling receptor activity"/>
    <property type="evidence" value="ECO:0007669"/>
    <property type="project" value="UniProtKB-ARBA"/>
</dbReference>
<keyword evidence="3" id="KW-1133">Transmembrane helix</keyword>